<keyword evidence="1" id="KW-0645">Protease</keyword>
<dbReference type="InterPro" id="IPR020568">
    <property type="entry name" value="Ribosomal_Su5_D2-typ_SF"/>
</dbReference>
<evidence type="ECO:0000259" key="4">
    <source>
        <dbReference type="PROSITE" id="PS51786"/>
    </source>
</evidence>
<dbReference type="InterPro" id="IPR014721">
    <property type="entry name" value="Ribsml_uS5_D2-typ_fold_subgr"/>
</dbReference>
<comment type="caution">
    <text evidence="5">The sequence shown here is derived from an EMBL/GenBank/DDBJ whole genome shotgun (WGS) entry which is preliminary data.</text>
</comment>
<dbReference type="Gene3D" id="3.30.230.10">
    <property type="match status" value="1"/>
</dbReference>
<keyword evidence="2" id="KW-1133">Transmembrane helix</keyword>
<keyword evidence="1" id="KW-0720">Serine protease</keyword>
<evidence type="ECO:0000313" key="5">
    <source>
        <dbReference type="EMBL" id="GAA1724745.1"/>
    </source>
</evidence>
<feature type="domain" description="PDZ" evidence="3">
    <location>
        <begin position="142"/>
        <end position="224"/>
    </location>
</feature>
<dbReference type="Pfam" id="PF13180">
    <property type="entry name" value="PDZ_2"/>
    <property type="match status" value="1"/>
</dbReference>
<dbReference type="SUPFAM" id="SSF54211">
    <property type="entry name" value="Ribosomal protein S5 domain 2-like"/>
    <property type="match status" value="1"/>
</dbReference>
<dbReference type="CDD" id="cd06779">
    <property type="entry name" value="cpPDZ_Deg_HtrA-like"/>
    <property type="match status" value="1"/>
</dbReference>
<evidence type="ECO:0000256" key="1">
    <source>
        <dbReference type="PROSITE-ProRule" id="PRU01122"/>
    </source>
</evidence>
<dbReference type="PANTHER" id="PTHR10046">
    <property type="entry name" value="ATP DEPENDENT LON PROTEASE FAMILY MEMBER"/>
    <property type="match status" value="1"/>
</dbReference>
<sequence>MGRVSVTPPPPPVAADHEPWVGHESSLSGRYVTVVVAALSTIMLSLVAFILPVPYATLEPGPVFDTLGEFNGEPMLAVQDGVQTYPTDGALDFTTVSVTSPSGRVSFTEALAAWFNSDVKLVPKDFLYPEGETVEQSDARSAAQLASSKDNSTVAALRALGYDVPEQVAVAEVLKDGASADVLEAGDVITSVNGTAVSTPQQAIDVVATATPGDQVSLVVSRDGVSQELAVTTKAAEDDPDVPRIGVSLTPTFDLPIQIDNNVGDSVGGPSAGTMFALAIYDLLTPGSLTGGQRIAGTGEITPEGQVGAIGGVRQKMAGAHADGAEIFLVPAENCAEAADGDDFGMTLVKITTLDDAISSLETLADDPDAKVPSCS</sequence>
<organism evidence="5 6">
    <name type="scientific">Aeromicrobium alkaliterrae</name>
    <dbReference type="NCBI Taxonomy" id="302168"/>
    <lineage>
        <taxon>Bacteria</taxon>
        <taxon>Bacillati</taxon>
        <taxon>Actinomycetota</taxon>
        <taxon>Actinomycetes</taxon>
        <taxon>Propionibacteriales</taxon>
        <taxon>Nocardioidaceae</taxon>
        <taxon>Aeromicrobium</taxon>
    </lineage>
</organism>
<dbReference type="EC" id="3.4.21.53" evidence="1"/>
<reference evidence="5 6" key="1">
    <citation type="journal article" date="2019" name="Int. J. Syst. Evol. Microbiol.">
        <title>The Global Catalogue of Microorganisms (GCM) 10K type strain sequencing project: providing services to taxonomists for standard genome sequencing and annotation.</title>
        <authorList>
            <consortium name="The Broad Institute Genomics Platform"/>
            <consortium name="The Broad Institute Genome Sequencing Center for Infectious Disease"/>
            <person name="Wu L."/>
            <person name="Ma J."/>
        </authorList>
    </citation>
    <scope>NUCLEOTIDE SEQUENCE [LARGE SCALE GENOMIC DNA]</scope>
    <source>
        <strain evidence="5 6">JCM 13518</strain>
    </source>
</reference>
<comment type="catalytic activity">
    <reaction evidence="1">
        <text>Hydrolysis of proteins in presence of ATP.</text>
        <dbReference type="EC" id="3.4.21.53"/>
    </reaction>
</comment>
<name>A0ABN2JH52_9ACTN</name>
<dbReference type="InterPro" id="IPR027065">
    <property type="entry name" value="Lon_Prtase"/>
</dbReference>
<dbReference type="Pfam" id="PF05362">
    <property type="entry name" value="Lon_C"/>
    <property type="match status" value="1"/>
</dbReference>
<dbReference type="InterPro" id="IPR036034">
    <property type="entry name" value="PDZ_sf"/>
</dbReference>
<feature type="active site" evidence="1">
    <location>
        <position position="316"/>
    </location>
</feature>
<dbReference type="EMBL" id="BAAAME010000002">
    <property type="protein sequence ID" value="GAA1724745.1"/>
    <property type="molecule type" value="Genomic_DNA"/>
</dbReference>
<protein>
    <recommendedName>
        <fullName evidence="1">endopeptidase La</fullName>
        <ecNumber evidence="1">3.4.21.53</ecNumber>
    </recommendedName>
</protein>
<dbReference type="InterPro" id="IPR001478">
    <property type="entry name" value="PDZ"/>
</dbReference>
<accession>A0ABN2JH52</accession>
<dbReference type="SMART" id="SM00228">
    <property type="entry name" value="PDZ"/>
    <property type="match status" value="1"/>
</dbReference>
<proteinExistence type="inferred from homology"/>
<dbReference type="PROSITE" id="PS50106">
    <property type="entry name" value="PDZ"/>
    <property type="match status" value="1"/>
</dbReference>
<comment type="similarity">
    <text evidence="1">Belongs to the peptidase S16 family.</text>
</comment>
<evidence type="ECO:0000259" key="3">
    <source>
        <dbReference type="PROSITE" id="PS50106"/>
    </source>
</evidence>
<keyword evidence="2" id="KW-0472">Membrane</keyword>
<feature type="active site" evidence="1">
    <location>
        <position position="271"/>
    </location>
</feature>
<dbReference type="SUPFAM" id="SSF50156">
    <property type="entry name" value="PDZ domain-like"/>
    <property type="match status" value="1"/>
</dbReference>
<keyword evidence="2" id="KW-0812">Transmembrane</keyword>
<dbReference type="PROSITE" id="PS51786">
    <property type="entry name" value="LON_PROTEOLYTIC"/>
    <property type="match status" value="1"/>
</dbReference>
<feature type="domain" description="Lon proteolytic" evidence="4">
    <location>
        <begin position="266"/>
        <end position="364"/>
    </location>
</feature>
<dbReference type="Proteomes" id="UP001501057">
    <property type="component" value="Unassembled WGS sequence"/>
</dbReference>
<dbReference type="InterPro" id="IPR008269">
    <property type="entry name" value="Lon_proteolytic"/>
</dbReference>
<gene>
    <name evidence="5" type="ORF">GCM10009710_01930</name>
</gene>
<evidence type="ECO:0000313" key="6">
    <source>
        <dbReference type="Proteomes" id="UP001501057"/>
    </source>
</evidence>
<feature type="transmembrane region" description="Helical" evidence="2">
    <location>
        <begin position="31"/>
        <end position="51"/>
    </location>
</feature>
<keyword evidence="6" id="KW-1185">Reference proteome</keyword>
<dbReference type="Gene3D" id="2.30.42.10">
    <property type="match status" value="1"/>
</dbReference>
<evidence type="ECO:0000256" key="2">
    <source>
        <dbReference type="SAM" id="Phobius"/>
    </source>
</evidence>
<keyword evidence="1" id="KW-0378">Hydrolase</keyword>